<comment type="caution">
    <text evidence="1">The sequence shown here is derived from an EMBL/GenBank/DDBJ whole genome shotgun (WGS) entry which is preliminary data.</text>
</comment>
<organism evidence="1 2">
    <name type="scientific">Parapusillimonas granuli</name>
    <dbReference type="NCBI Taxonomy" id="380911"/>
    <lineage>
        <taxon>Bacteria</taxon>
        <taxon>Pseudomonadati</taxon>
        <taxon>Pseudomonadota</taxon>
        <taxon>Betaproteobacteria</taxon>
        <taxon>Burkholderiales</taxon>
        <taxon>Alcaligenaceae</taxon>
        <taxon>Parapusillimonas</taxon>
    </lineage>
</organism>
<evidence type="ECO:0000313" key="1">
    <source>
        <dbReference type="EMBL" id="NYT51286.1"/>
    </source>
</evidence>
<dbReference type="RefSeq" id="WP_180157934.1">
    <property type="nucleotide sequence ID" value="NZ_JACCEM010000010.1"/>
</dbReference>
<accession>A0A853G995</accession>
<evidence type="ECO:0000313" key="2">
    <source>
        <dbReference type="Proteomes" id="UP000559809"/>
    </source>
</evidence>
<name>A0A853G995_9BURK</name>
<gene>
    <name evidence="1" type="ORF">H0A72_18390</name>
</gene>
<dbReference type="EMBL" id="JACCEM010000010">
    <property type="protein sequence ID" value="NYT51286.1"/>
    <property type="molecule type" value="Genomic_DNA"/>
</dbReference>
<sequence>MAQPSDLENQAVFALPDRVGFSADFALQDTGCVSFQNLSIVVDGLYQ</sequence>
<dbReference type="AlphaFoldDB" id="A0A853G995"/>
<reference evidence="1 2" key="1">
    <citation type="submission" date="2020-07" db="EMBL/GenBank/DDBJ databases">
        <title>Taxonomic revisions and descriptions of new bacterial species based on genomic comparisons in the high-G+C-content subgroup of the family Alcaligenaceae.</title>
        <authorList>
            <person name="Szabo A."/>
            <person name="Felfoldi T."/>
        </authorList>
    </citation>
    <scope>NUCLEOTIDE SEQUENCE [LARGE SCALE GENOMIC DNA]</scope>
    <source>
        <strain evidence="1 2">LMG 24012</strain>
    </source>
</reference>
<keyword evidence="2" id="KW-1185">Reference proteome</keyword>
<dbReference type="Proteomes" id="UP000559809">
    <property type="component" value="Unassembled WGS sequence"/>
</dbReference>
<protein>
    <submittedName>
        <fullName evidence="1">Uncharacterized protein</fullName>
    </submittedName>
</protein>
<proteinExistence type="predicted"/>